<dbReference type="InterPro" id="IPR007627">
    <property type="entry name" value="RNA_pol_sigma70_r2"/>
</dbReference>
<gene>
    <name evidence="8" type="ORF">DealDRAFT_2617</name>
</gene>
<name>C0GJF8_DETAL</name>
<dbReference type="GO" id="GO:0003899">
    <property type="term" value="F:DNA-directed RNA polymerase activity"/>
    <property type="evidence" value="ECO:0007669"/>
    <property type="project" value="InterPro"/>
</dbReference>
<accession>C0GJF8</accession>
<dbReference type="GO" id="GO:0006352">
    <property type="term" value="P:DNA-templated transcription initiation"/>
    <property type="evidence" value="ECO:0007669"/>
    <property type="project" value="InterPro"/>
</dbReference>
<evidence type="ECO:0000313" key="9">
    <source>
        <dbReference type="Proteomes" id="UP000006443"/>
    </source>
</evidence>
<evidence type="ECO:0000256" key="3">
    <source>
        <dbReference type="ARBA" id="ARBA00023125"/>
    </source>
</evidence>
<dbReference type="InterPro" id="IPR013324">
    <property type="entry name" value="RNA_pol_sigma_r3/r4-like"/>
</dbReference>
<evidence type="ECO:0000256" key="2">
    <source>
        <dbReference type="ARBA" id="ARBA00023082"/>
    </source>
</evidence>
<dbReference type="Pfam" id="PF04545">
    <property type="entry name" value="Sigma70_r4"/>
    <property type="match status" value="1"/>
</dbReference>
<dbReference type="PRINTS" id="PR00046">
    <property type="entry name" value="SIGMA70FCT"/>
</dbReference>
<comment type="caution">
    <text evidence="8">The sequence shown here is derived from an EMBL/GenBank/DDBJ whole genome shotgun (WGS) entry which is preliminary data.</text>
</comment>
<comment type="similarity">
    <text evidence="5">Belongs to the sigma-70 factor family.</text>
</comment>
<dbReference type="Gene3D" id="1.20.140.160">
    <property type="match status" value="1"/>
</dbReference>
<dbReference type="InterPro" id="IPR014284">
    <property type="entry name" value="RNA_pol_sigma-70_dom"/>
</dbReference>
<organism evidence="8 9">
    <name type="scientific">Dethiobacter alkaliphilus AHT 1</name>
    <dbReference type="NCBI Taxonomy" id="555088"/>
    <lineage>
        <taxon>Bacteria</taxon>
        <taxon>Bacillati</taxon>
        <taxon>Bacillota</taxon>
        <taxon>Dethiobacteria</taxon>
        <taxon>Dethiobacterales</taxon>
        <taxon>Dethiobacteraceae</taxon>
        <taxon>Dethiobacter</taxon>
    </lineage>
</organism>
<keyword evidence="2 5" id="KW-0731">Sigma factor</keyword>
<dbReference type="NCBIfam" id="NF005413">
    <property type="entry name" value="PRK06986.1"/>
    <property type="match status" value="1"/>
</dbReference>
<evidence type="ECO:0000256" key="1">
    <source>
        <dbReference type="ARBA" id="ARBA00023015"/>
    </source>
</evidence>
<dbReference type="RefSeq" id="WP_008518200.1">
    <property type="nucleotide sequence ID" value="NZ_ACJM01000016.1"/>
</dbReference>
<dbReference type="SUPFAM" id="SSF88659">
    <property type="entry name" value="Sigma3 and sigma4 domains of RNA polymerase sigma factors"/>
    <property type="match status" value="2"/>
</dbReference>
<evidence type="ECO:0000256" key="4">
    <source>
        <dbReference type="ARBA" id="ARBA00023163"/>
    </source>
</evidence>
<comment type="function">
    <text evidence="5">Sigma factors are initiation factors that promote the attachment of RNA polymerase to specific initiation sites and are then released.</text>
</comment>
<dbReference type="PIRSF" id="PIRSF000770">
    <property type="entry name" value="RNA_pol_sigma-SigE/K"/>
    <property type="match status" value="1"/>
</dbReference>
<dbReference type="InterPro" id="IPR007630">
    <property type="entry name" value="RNA_pol_sigma70_r4"/>
</dbReference>
<dbReference type="InterPro" id="IPR012845">
    <property type="entry name" value="RNA_pol_sigma_FliA_WhiG"/>
</dbReference>
<dbReference type="eggNOG" id="COG1191">
    <property type="taxonomic scope" value="Bacteria"/>
</dbReference>
<proteinExistence type="inferred from homology"/>
<dbReference type="PROSITE" id="PS00715">
    <property type="entry name" value="SIGMA70_1"/>
    <property type="match status" value="1"/>
</dbReference>
<feature type="domain" description="RNA polymerase sigma-70" evidence="6">
    <location>
        <begin position="49"/>
        <end position="62"/>
    </location>
</feature>
<evidence type="ECO:0000256" key="5">
    <source>
        <dbReference type="RuleBase" id="RU362124"/>
    </source>
</evidence>
<dbReference type="PROSITE" id="PS00716">
    <property type="entry name" value="SIGMA70_2"/>
    <property type="match status" value="1"/>
</dbReference>
<keyword evidence="3 5" id="KW-0238">DNA-binding</keyword>
<dbReference type="SUPFAM" id="SSF88946">
    <property type="entry name" value="Sigma2 domain of RNA polymerase sigma factors"/>
    <property type="match status" value="1"/>
</dbReference>
<evidence type="ECO:0000259" key="7">
    <source>
        <dbReference type="PROSITE" id="PS00716"/>
    </source>
</evidence>
<dbReference type="GO" id="GO:0016987">
    <property type="term" value="F:sigma factor activity"/>
    <property type="evidence" value="ECO:0007669"/>
    <property type="project" value="UniProtKB-KW"/>
</dbReference>
<keyword evidence="4 5" id="KW-0804">Transcription</keyword>
<dbReference type="GO" id="GO:0016829">
    <property type="term" value="F:lyase activity"/>
    <property type="evidence" value="ECO:0007669"/>
    <property type="project" value="UniProtKB-KW"/>
</dbReference>
<evidence type="ECO:0000313" key="8">
    <source>
        <dbReference type="EMBL" id="EEG76505.1"/>
    </source>
</evidence>
<dbReference type="GO" id="GO:0003677">
    <property type="term" value="F:DNA binding"/>
    <property type="evidence" value="ECO:0007669"/>
    <property type="project" value="UniProtKB-KW"/>
</dbReference>
<dbReference type="Pfam" id="PF04539">
    <property type="entry name" value="Sigma70_r3"/>
    <property type="match status" value="1"/>
</dbReference>
<dbReference type="OrthoDB" id="9799825at2"/>
<dbReference type="NCBIfam" id="TIGR02479">
    <property type="entry name" value="FliA_WhiG"/>
    <property type="match status" value="1"/>
</dbReference>
<feature type="domain" description="RNA polymerase sigma-70" evidence="7">
    <location>
        <begin position="206"/>
        <end position="232"/>
    </location>
</feature>
<dbReference type="Gene3D" id="1.10.1740.10">
    <property type="match status" value="1"/>
</dbReference>
<dbReference type="InterPro" id="IPR000943">
    <property type="entry name" value="RNA_pol_sigma70"/>
</dbReference>
<keyword evidence="9" id="KW-1185">Reference proteome</keyword>
<dbReference type="PANTHER" id="PTHR30385:SF7">
    <property type="entry name" value="RNA POLYMERASE SIGMA FACTOR FLIA"/>
    <property type="match status" value="1"/>
</dbReference>
<dbReference type="Pfam" id="PF04542">
    <property type="entry name" value="Sigma70_r2"/>
    <property type="match status" value="1"/>
</dbReference>
<reference evidence="8 9" key="1">
    <citation type="submission" date="2009-02" db="EMBL/GenBank/DDBJ databases">
        <title>Sequencing of the draft genome and assembly of Dethiobacter alkaliphilus AHT 1.</title>
        <authorList>
            <consortium name="US DOE Joint Genome Institute (JGI-PGF)"/>
            <person name="Lucas S."/>
            <person name="Copeland A."/>
            <person name="Lapidus A."/>
            <person name="Glavina del Rio T."/>
            <person name="Dalin E."/>
            <person name="Tice H."/>
            <person name="Bruce D."/>
            <person name="Goodwin L."/>
            <person name="Pitluck S."/>
            <person name="Larimer F."/>
            <person name="Land M.L."/>
            <person name="Hauser L."/>
            <person name="Muyzer G."/>
        </authorList>
    </citation>
    <scope>NUCLEOTIDE SEQUENCE [LARGE SCALE GENOMIC DNA]</scope>
    <source>
        <strain evidence="8 9">AHT 1</strain>
    </source>
</reference>
<dbReference type="AlphaFoldDB" id="C0GJF8"/>
<dbReference type="PANTHER" id="PTHR30385">
    <property type="entry name" value="SIGMA FACTOR F FLAGELLAR"/>
    <property type="match status" value="1"/>
</dbReference>
<evidence type="ECO:0000259" key="6">
    <source>
        <dbReference type="PROSITE" id="PS00715"/>
    </source>
</evidence>
<dbReference type="InterPro" id="IPR007624">
    <property type="entry name" value="RNA_pol_sigma70_r3"/>
</dbReference>
<sequence>MSGANVWVKYQETKEEGLQETLVEKYLPLVRLHAGRLALGLPAHVNRDDLLQAGMLGLLEALQRFDPTRGVKFESFAALRIRGAMLDELRRLCWVPRSVVREMREMDRAVQELATQLGREPAEEEIAEKMGITIPQLRKITGMINSSSLLSLEDTLLAVPAVDGPEVEALDRLIAAEDRQRLAEAIGQLPERHQQLLALYYQEDLTLKEVGLVLGVTESRVCQLHARIIARLRTALQDE</sequence>
<dbReference type="NCBIfam" id="TIGR02937">
    <property type="entry name" value="sigma70-ECF"/>
    <property type="match status" value="1"/>
</dbReference>
<dbReference type="Proteomes" id="UP000006443">
    <property type="component" value="Unassembled WGS sequence"/>
</dbReference>
<dbReference type="CDD" id="cd06171">
    <property type="entry name" value="Sigma70_r4"/>
    <property type="match status" value="1"/>
</dbReference>
<keyword evidence="1 5" id="KW-0805">Transcription regulation</keyword>
<protein>
    <recommendedName>
        <fullName evidence="5">RNA polymerase sigma factor</fullName>
    </recommendedName>
</protein>
<dbReference type="STRING" id="555088.DealDRAFT_2617"/>
<keyword evidence="8" id="KW-0456">Lyase</keyword>
<dbReference type="InterPro" id="IPR013325">
    <property type="entry name" value="RNA_pol_sigma_r2"/>
</dbReference>
<dbReference type="EMBL" id="ACJM01000016">
    <property type="protein sequence ID" value="EEG76505.1"/>
    <property type="molecule type" value="Genomic_DNA"/>
</dbReference>